<evidence type="ECO:0000313" key="2">
    <source>
        <dbReference type="EMBL" id="KAL0062055.1"/>
    </source>
</evidence>
<evidence type="ECO:0000256" key="1">
    <source>
        <dbReference type="SAM" id="MobiDB-lite"/>
    </source>
</evidence>
<comment type="caution">
    <text evidence="2">The sequence shown here is derived from an EMBL/GenBank/DDBJ whole genome shotgun (WGS) entry which is preliminary data.</text>
</comment>
<name>A0ABR2ZK67_9AGAR</name>
<accession>A0ABR2ZK67</accession>
<feature type="region of interest" description="Disordered" evidence="1">
    <location>
        <begin position="1"/>
        <end position="96"/>
    </location>
</feature>
<feature type="compositionally biased region" description="Low complexity" evidence="1">
    <location>
        <begin position="53"/>
        <end position="78"/>
    </location>
</feature>
<feature type="compositionally biased region" description="Basic and acidic residues" evidence="1">
    <location>
        <begin position="25"/>
        <end position="50"/>
    </location>
</feature>
<dbReference type="Proteomes" id="UP001437256">
    <property type="component" value="Unassembled WGS sequence"/>
</dbReference>
<gene>
    <name evidence="2" type="ORF">AAF712_011055</name>
</gene>
<organism evidence="2 3">
    <name type="scientific">Marasmius tenuissimus</name>
    <dbReference type="NCBI Taxonomy" id="585030"/>
    <lineage>
        <taxon>Eukaryota</taxon>
        <taxon>Fungi</taxon>
        <taxon>Dikarya</taxon>
        <taxon>Basidiomycota</taxon>
        <taxon>Agaricomycotina</taxon>
        <taxon>Agaricomycetes</taxon>
        <taxon>Agaricomycetidae</taxon>
        <taxon>Agaricales</taxon>
        <taxon>Marasmiineae</taxon>
        <taxon>Marasmiaceae</taxon>
        <taxon>Marasmius</taxon>
    </lineage>
</organism>
<keyword evidence="3" id="KW-1185">Reference proteome</keyword>
<sequence length="187" mass="21507">MRMHNDNQADQDGGLQLEELSSALLHDDFHDIMDPRENPSDNSKSNKDEDSSGSDSSSNSSDEDNSSNSSSKDSSSDSSSEDERHYGEENMLPPRNVFVEENMDHVCNMMEFIRTYDFKEEKRQLPAEVWDAFMNPPEERVDLSPLVLLSIQYYLILSHASEDTYSWFRKLYNGHHPNAELLSYDQV</sequence>
<protein>
    <submittedName>
        <fullName evidence="2">Uncharacterized protein</fullName>
    </submittedName>
</protein>
<reference evidence="2 3" key="1">
    <citation type="submission" date="2024-05" db="EMBL/GenBank/DDBJ databases">
        <title>A draft genome resource for the thread blight pathogen Marasmius tenuissimus strain MS-2.</title>
        <authorList>
            <person name="Yulfo-Soto G.E."/>
            <person name="Baruah I.K."/>
            <person name="Amoako-Attah I."/>
            <person name="Bukari Y."/>
            <person name="Meinhardt L.W."/>
            <person name="Bailey B.A."/>
            <person name="Cohen S.P."/>
        </authorList>
    </citation>
    <scope>NUCLEOTIDE SEQUENCE [LARGE SCALE GENOMIC DNA]</scope>
    <source>
        <strain evidence="2 3">MS-2</strain>
    </source>
</reference>
<proteinExistence type="predicted"/>
<evidence type="ECO:0000313" key="3">
    <source>
        <dbReference type="Proteomes" id="UP001437256"/>
    </source>
</evidence>
<dbReference type="EMBL" id="JBBXMP010000115">
    <property type="protein sequence ID" value="KAL0062055.1"/>
    <property type="molecule type" value="Genomic_DNA"/>
</dbReference>